<keyword evidence="3" id="KW-1185">Reference proteome</keyword>
<dbReference type="OrthoDB" id="7700285at2759"/>
<evidence type="ECO:0000256" key="1">
    <source>
        <dbReference type="SAM" id="MobiDB-lite"/>
    </source>
</evidence>
<organism evidence="2 3">
    <name type="scientific">Lasius niger</name>
    <name type="common">Black garden ant</name>
    <dbReference type="NCBI Taxonomy" id="67767"/>
    <lineage>
        <taxon>Eukaryota</taxon>
        <taxon>Metazoa</taxon>
        <taxon>Ecdysozoa</taxon>
        <taxon>Arthropoda</taxon>
        <taxon>Hexapoda</taxon>
        <taxon>Insecta</taxon>
        <taxon>Pterygota</taxon>
        <taxon>Neoptera</taxon>
        <taxon>Endopterygota</taxon>
        <taxon>Hymenoptera</taxon>
        <taxon>Apocrita</taxon>
        <taxon>Aculeata</taxon>
        <taxon>Formicoidea</taxon>
        <taxon>Formicidae</taxon>
        <taxon>Formicinae</taxon>
        <taxon>Lasius</taxon>
        <taxon>Lasius</taxon>
    </lineage>
</organism>
<sequence>MSNVYDLVRSTQREYERQETNVGRRATPDQKDLGANGERADSRAGEKNELADELSNHGGKVDFDDFNGKIKFTSHNTHITSELADSSNATFPAILPAEEKIESTTSRDAKRLEMPKKVYIASNDALPFSVLEGINFVGQNYPIWTKNDPYRAVSLEIKNENGDGWRYHAPQEPYRIFLPPYEPVILVEDTRGRGQLFPFFTYAFDRPFNEAAAFISLPETTSTDAKTDATSKTDNISTTVDDKISNCINDSAIVEAENFEMNYFDDSSDYYTKFSATEKTNAITTPKIHKESNNYYDGQKEELNFCQSFNPSITAGQSDYDSRDEKLYGLANYPYDIISVDDVDKSVREYEGSRLNKILNISLNEEGNQ</sequence>
<evidence type="ECO:0000313" key="2">
    <source>
        <dbReference type="EMBL" id="KMQ95412.1"/>
    </source>
</evidence>
<feature type="region of interest" description="Disordered" evidence="1">
    <location>
        <begin position="1"/>
        <end position="58"/>
    </location>
</feature>
<dbReference type="AlphaFoldDB" id="A0A0J7KXY4"/>
<proteinExistence type="predicted"/>
<reference evidence="2 3" key="1">
    <citation type="submission" date="2015-04" db="EMBL/GenBank/DDBJ databases">
        <title>Lasius niger genome sequencing.</title>
        <authorList>
            <person name="Konorov E.A."/>
            <person name="Nikitin M.A."/>
            <person name="Kirill M.V."/>
            <person name="Chang P."/>
        </authorList>
    </citation>
    <scope>NUCLEOTIDE SEQUENCE [LARGE SCALE GENOMIC DNA]</scope>
    <source>
        <tissue evidence="2">Whole</tissue>
    </source>
</reference>
<comment type="caution">
    <text evidence="2">The sequence shown here is derived from an EMBL/GenBank/DDBJ whole genome shotgun (WGS) entry which is preliminary data.</text>
</comment>
<protein>
    <submittedName>
        <fullName evidence="2">Glucose dehydrogenase</fullName>
    </submittedName>
</protein>
<gene>
    <name evidence="2" type="ORF">RF55_4374</name>
</gene>
<name>A0A0J7KXY4_LASNI</name>
<dbReference type="EMBL" id="LBMM01002001">
    <property type="protein sequence ID" value="KMQ95412.1"/>
    <property type="molecule type" value="Genomic_DNA"/>
</dbReference>
<feature type="compositionally biased region" description="Basic and acidic residues" evidence="1">
    <location>
        <begin position="26"/>
        <end position="50"/>
    </location>
</feature>
<evidence type="ECO:0000313" key="3">
    <source>
        <dbReference type="Proteomes" id="UP000036403"/>
    </source>
</evidence>
<dbReference type="PaxDb" id="67767-A0A0J7KXY4"/>
<accession>A0A0J7KXY4</accession>
<dbReference type="Proteomes" id="UP000036403">
    <property type="component" value="Unassembled WGS sequence"/>
</dbReference>
<feature type="non-terminal residue" evidence="2">
    <location>
        <position position="369"/>
    </location>
</feature>
<dbReference type="STRING" id="67767.A0A0J7KXY4"/>